<evidence type="ECO:0000313" key="1">
    <source>
        <dbReference type="EMBL" id="MED6239859.1"/>
    </source>
</evidence>
<accession>A0ABU7AR37</accession>
<sequence length="115" mass="13002">MGHKWPMGCTLDIPGLTYCSSGCMLRSVSSRLQPLSQDFLHDLPSSIFLSLLTSFPAPAQEKHPHNMMLQPLYFIVGMMFCCDAQCYFSATHDVLNVDQKVRYWPSLARVLSSTR</sequence>
<organism evidence="1 2">
    <name type="scientific">Ataeniobius toweri</name>
    <dbReference type="NCBI Taxonomy" id="208326"/>
    <lineage>
        <taxon>Eukaryota</taxon>
        <taxon>Metazoa</taxon>
        <taxon>Chordata</taxon>
        <taxon>Craniata</taxon>
        <taxon>Vertebrata</taxon>
        <taxon>Euteleostomi</taxon>
        <taxon>Actinopterygii</taxon>
        <taxon>Neopterygii</taxon>
        <taxon>Teleostei</taxon>
        <taxon>Neoteleostei</taxon>
        <taxon>Acanthomorphata</taxon>
        <taxon>Ovalentaria</taxon>
        <taxon>Atherinomorphae</taxon>
        <taxon>Cyprinodontiformes</taxon>
        <taxon>Goodeidae</taxon>
        <taxon>Ataeniobius</taxon>
    </lineage>
</organism>
<dbReference type="EMBL" id="JAHUTI010022291">
    <property type="protein sequence ID" value="MED6239859.1"/>
    <property type="molecule type" value="Genomic_DNA"/>
</dbReference>
<dbReference type="Proteomes" id="UP001345963">
    <property type="component" value="Unassembled WGS sequence"/>
</dbReference>
<protein>
    <submittedName>
        <fullName evidence="1">Uncharacterized protein</fullName>
    </submittedName>
</protein>
<gene>
    <name evidence="1" type="ORF">ATANTOWER_012291</name>
</gene>
<reference evidence="1 2" key="1">
    <citation type="submission" date="2021-07" db="EMBL/GenBank/DDBJ databases">
        <authorList>
            <person name="Palmer J.M."/>
        </authorList>
    </citation>
    <scope>NUCLEOTIDE SEQUENCE [LARGE SCALE GENOMIC DNA]</scope>
    <source>
        <strain evidence="1 2">AT_MEX2019</strain>
        <tissue evidence="1">Muscle</tissue>
    </source>
</reference>
<keyword evidence="2" id="KW-1185">Reference proteome</keyword>
<comment type="caution">
    <text evidence="1">The sequence shown here is derived from an EMBL/GenBank/DDBJ whole genome shotgun (WGS) entry which is preliminary data.</text>
</comment>
<evidence type="ECO:0000313" key="2">
    <source>
        <dbReference type="Proteomes" id="UP001345963"/>
    </source>
</evidence>
<name>A0ABU7AR37_9TELE</name>
<proteinExistence type="predicted"/>